<dbReference type="STRING" id="1245469.S58_50990"/>
<evidence type="ECO:0000313" key="2">
    <source>
        <dbReference type="EMBL" id="BAM91078.1"/>
    </source>
</evidence>
<dbReference type="RefSeq" id="WP_015668167.1">
    <property type="nucleotide sequence ID" value="NC_020453.1"/>
</dbReference>
<sequence>MSAAPLARTSRSNKTPGDVLASLMPRRNAIIPMLWLTMRRKDPRHVDPNMLPEFSGGTQVQFV</sequence>
<gene>
    <name evidence="2" type="ORF">S58_50990</name>
</gene>
<dbReference type="GeneID" id="301821071"/>
<reference evidence="2 3" key="1">
    <citation type="journal article" date="2013" name="Appl. Environ. Microbiol.">
        <title>Genome analysis suggests that the soil oligotrophic bacterium Agromonas oligotrophica (Bradyrhizobium oligotrophicum) is a nitrogen-fixing symbiont of Aeschynomene indica.</title>
        <authorList>
            <person name="Okubo T."/>
            <person name="Fukushima S."/>
            <person name="Itakura M."/>
            <person name="Oshima K."/>
            <person name="Longtonglang A."/>
            <person name="Teaumroong N."/>
            <person name="Mitsui H."/>
            <person name="Hattori M."/>
            <person name="Hattori R."/>
            <person name="Hattori T."/>
            <person name="Minamisawa K."/>
        </authorList>
    </citation>
    <scope>NUCLEOTIDE SEQUENCE [LARGE SCALE GENOMIC DNA]</scope>
    <source>
        <strain evidence="2 3">S58</strain>
    </source>
</reference>
<accession>M4ZB41</accession>
<organism evidence="2 3">
    <name type="scientific">Bradyrhizobium oligotrophicum S58</name>
    <dbReference type="NCBI Taxonomy" id="1245469"/>
    <lineage>
        <taxon>Bacteria</taxon>
        <taxon>Pseudomonadati</taxon>
        <taxon>Pseudomonadota</taxon>
        <taxon>Alphaproteobacteria</taxon>
        <taxon>Hyphomicrobiales</taxon>
        <taxon>Nitrobacteraceae</taxon>
        <taxon>Bradyrhizobium</taxon>
    </lineage>
</organism>
<name>M4ZB41_9BRAD</name>
<evidence type="ECO:0000313" key="3">
    <source>
        <dbReference type="Proteomes" id="UP000011841"/>
    </source>
</evidence>
<feature type="region of interest" description="Disordered" evidence="1">
    <location>
        <begin position="1"/>
        <end position="20"/>
    </location>
</feature>
<dbReference type="KEGG" id="aol:S58_50990"/>
<dbReference type="EMBL" id="AP012603">
    <property type="protein sequence ID" value="BAM91078.1"/>
    <property type="molecule type" value="Genomic_DNA"/>
</dbReference>
<protein>
    <submittedName>
        <fullName evidence="2">Uncharacterized protein</fullName>
    </submittedName>
</protein>
<dbReference type="Proteomes" id="UP000011841">
    <property type="component" value="Chromosome"/>
</dbReference>
<evidence type="ECO:0000256" key="1">
    <source>
        <dbReference type="SAM" id="MobiDB-lite"/>
    </source>
</evidence>
<keyword evidence="3" id="KW-1185">Reference proteome</keyword>
<proteinExistence type="predicted"/>
<dbReference type="AlphaFoldDB" id="M4ZB41"/>
<dbReference type="HOGENOM" id="CLU_2876964_0_0_5"/>